<evidence type="ECO:0000313" key="2">
    <source>
        <dbReference type="Proteomes" id="UP001432099"/>
    </source>
</evidence>
<dbReference type="Proteomes" id="UP001432099">
    <property type="component" value="Chromosome"/>
</dbReference>
<reference evidence="1" key="1">
    <citation type="journal article" date="2024" name="Int. J. Syst. Evol. Microbiol.">
        <title>Turicibacter faecis sp. nov., isolated from faeces of heart failure mouse model.</title>
        <authorList>
            <person name="Imamura Y."/>
            <person name="Motooka D."/>
            <person name="Nakajima Y."/>
            <person name="Ito S."/>
            <person name="Kitakaze M."/>
            <person name="Iida T."/>
            <person name="Nakamura S."/>
        </authorList>
    </citation>
    <scope>NUCLEOTIDE SEQUENCE</scope>
    <source>
        <strain evidence="1">TC023</strain>
    </source>
</reference>
<gene>
    <name evidence="1" type="ORF">T23_20090</name>
</gene>
<sequence>MTSKFPTTLYHPFLRVIPIPRVKSLGSKRTALIPLKGIKLALVKAYDKSNVKVLAFNKVRKI</sequence>
<organism evidence="1 2">
    <name type="scientific">Turicibacter faecis</name>
    <dbReference type="NCBI Taxonomy" id="2963365"/>
    <lineage>
        <taxon>Bacteria</taxon>
        <taxon>Bacillati</taxon>
        <taxon>Bacillota</taxon>
        <taxon>Erysipelotrichia</taxon>
        <taxon>Erysipelotrichales</taxon>
        <taxon>Turicibacteraceae</taxon>
        <taxon>Turicibacter</taxon>
    </lineage>
</organism>
<keyword evidence="2" id="KW-1185">Reference proteome</keyword>
<accession>A0ABN6ZDI3</accession>
<protein>
    <submittedName>
        <fullName evidence="1">Uncharacterized protein</fullName>
    </submittedName>
</protein>
<dbReference type="EMBL" id="AP028127">
    <property type="protein sequence ID" value="BEH91907.1"/>
    <property type="molecule type" value="Genomic_DNA"/>
</dbReference>
<proteinExistence type="predicted"/>
<evidence type="ECO:0000313" key="1">
    <source>
        <dbReference type="EMBL" id="BEH91907.1"/>
    </source>
</evidence>
<name>A0ABN6ZDI3_9FIRM</name>